<name>G8R1H3_OWEHD</name>
<proteinExistence type="predicted"/>
<evidence type="ECO:0000313" key="5">
    <source>
        <dbReference type="Proteomes" id="UP000005631"/>
    </source>
</evidence>
<dbReference type="Proteomes" id="UP000005631">
    <property type="component" value="Chromosome"/>
</dbReference>
<protein>
    <recommendedName>
        <fullName evidence="3">Secretion system C-terminal sorting domain-containing protein</fullName>
    </recommendedName>
</protein>
<dbReference type="NCBIfam" id="TIGR04183">
    <property type="entry name" value="Por_Secre_tail"/>
    <property type="match status" value="1"/>
</dbReference>
<evidence type="ECO:0000256" key="2">
    <source>
        <dbReference type="SAM" id="SignalP"/>
    </source>
</evidence>
<dbReference type="AlphaFoldDB" id="G8R1H3"/>
<accession>G8R1H3</accession>
<sequence length="346" mass="38695">MKKALFLFITAISLSSSAQVVDPLSQFFNNSFFPNIVVHDSITVSADSGSQFSAIATGYQHYFVNGKIDTLTITQSNMVAAQYKGVTTHDFNKTTIAGYNNIQQDSIDKIVFILDKQYRDSAVSYYAYQNGQFEQLFEARINYAPSGEASVIDIYANLGTGSIKIGDYKYFYKQGLLDSLFYTVSLGGQDDGYFKYNYDPANSGRLLTMDGFQDVDNDGELDLVQRFICTSNQLNQIIEITELSADNNLNLILAGEFRFDKQTNSTISLKELTATKVSLYPNPTSDYLLVDYNPKELKEYQIFDINGKPVQQGTLSEKLDVRLLPKGAFQILLDGKSKSSATFIKE</sequence>
<gene>
    <name evidence="4" type="ordered locus">Oweho_0698</name>
</gene>
<organism evidence="4 5">
    <name type="scientific">Owenweeksia hongkongensis (strain DSM 17368 / CIP 108786 / JCM 12287 / NRRL B-23963 / UST20020801)</name>
    <dbReference type="NCBI Taxonomy" id="926562"/>
    <lineage>
        <taxon>Bacteria</taxon>
        <taxon>Pseudomonadati</taxon>
        <taxon>Bacteroidota</taxon>
        <taxon>Flavobacteriia</taxon>
        <taxon>Flavobacteriales</taxon>
        <taxon>Owenweeksiaceae</taxon>
        <taxon>Owenweeksia</taxon>
    </lineage>
</organism>
<evidence type="ECO:0000259" key="3">
    <source>
        <dbReference type="Pfam" id="PF18962"/>
    </source>
</evidence>
<dbReference type="HOGENOM" id="CLU_801311_0_0_10"/>
<feature type="signal peptide" evidence="2">
    <location>
        <begin position="1"/>
        <end position="18"/>
    </location>
</feature>
<dbReference type="Pfam" id="PF18962">
    <property type="entry name" value="Por_Secre_tail"/>
    <property type="match status" value="1"/>
</dbReference>
<keyword evidence="1 2" id="KW-0732">Signal</keyword>
<reference evidence="4 5" key="1">
    <citation type="journal article" date="2012" name="Stand. Genomic Sci.">
        <title>Genome sequence of the orange-pigmented seawater bacterium Owenweeksia hongkongensis type strain (UST20020801(T)).</title>
        <authorList>
            <person name="Riedel T."/>
            <person name="Held B."/>
            <person name="Nolan M."/>
            <person name="Lucas S."/>
            <person name="Lapidus A."/>
            <person name="Tice H."/>
            <person name="Del Rio T.G."/>
            <person name="Cheng J.F."/>
            <person name="Han C."/>
            <person name="Tapia R."/>
            <person name="Goodwin L.A."/>
            <person name="Pitluck S."/>
            <person name="Liolios K."/>
            <person name="Mavromatis K."/>
            <person name="Pagani I."/>
            <person name="Ivanova N."/>
            <person name="Mikhailova N."/>
            <person name="Pati A."/>
            <person name="Chen A."/>
            <person name="Palaniappan K."/>
            <person name="Rohde M."/>
            <person name="Tindall B.J."/>
            <person name="Detter J.C."/>
            <person name="Goker M."/>
            <person name="Woyke T."/>
            <person name="Bristow J."/>
            <person name="Eisen J.A."/>
            <person name="Markowitz V."/>
            <person name="Hugenholtz P."/>
            <person name="Klenk H.P."/>
            <person name="Kyrpides N.C."/>
        </authorList>
    </citation>
    <scope>NUCLEOTIDE SEQUENCE</scope>
    <source>
        <strain evidence="5">DSM 17368 / JCM 12287 / NRRL B-23963</strain>
    </source>
</reference>
<feature type="domain" description="Secretion system C-terminal sorting" evidence="3">
    <location>
        <begin position="279"/>
        <end position="339"/>
    </location>
</feature>
<evidence type="ECO:0000256" key="1">
    <source>
        <dbReference type="ARBA" id="ARBA00022729"/>
    </source>
</evidence>
<dbReference type="RefSeq" id="WP_014201073.1">
    <property type="nucleotide sequence ID" value="NC_016599.1"/>
</dbReference>
<dbReference type="STRING" id="926562.Oweho_0698"/>
<evidence type="ECO:0000313" key="4">
    <source>
        <dbReference type="EMBL" id="AEV31712.1"/>
    </source>
</evidence>
<dbReference type="OrthoDB" id="1489153at2"/>
<feature type="chain" id="PRO_5003515500" description="Secretion system C-terminal sorting domain-containing protein" evidence="2">
    <location>
        <begin position="19"/>
        <end position="346"/>
    </location>
</feature>
<keyword evidence="5" id="KW-1185">Reference proteome</keyword>
<dbReference type="InterPro" id="IPR026444">
    <property type="entry name" value="Secre_tail"/>
</dbReference>
<dbReference type="KEGG" id="oho:Oweho_0698"/>
<dbReference type="EMBL" id="CP003156">
    <property type="protein sequence ID" value="AEV31712.1"/>
    <property type="molecule type" value="Genomic_DNA"/>
</dbReference>